<dbReference type="Pfam" id="PF01569">
    <property type="entry name" value="PAP2"/>
    <property type="match status" value="1"/>
</dbReference>
<evidence type="ECO:0000313" key="5">
    <source>
        <dbReference type="Proteomes" id="UP000296862"/>
    </source>
</evidence>
<reference evidence="4 5" key="1">
    <citation type="submission" date="2019-04" db="EMBL/GenBank/DDBJ databases">
        <title>Flavobacterium sp. GS03.</title>
        <authorList>
            <person name="Kim H."/>
        </authorList>
    </citation>
    <scope>NUCLEOTIDE SEQUENCE [LARGE SCALE GENOMIC DNA]</scope>
    <source>
        <strain evidence="4 5">GS03</strain>
    </source>
</reference>
<feature type="signal peptide" evidence="2">
    <location>
        <begin position="1"/>
        <end position="21"/>
    </location>
</feature>
<dbReference type="CDD" id="cd03394">
    <property type="entry name" value="PAP2_like_5"/>
    <property type="match status" value="1"/>
</dbReference>
<evidence type="ECO:0000256" key="2">
    <source>
        <dbReference type="SAM" id="SignalP"/>
    </source>
</evidence>
<feature type="transmembrane region" description="Helical" evidence="1">
    <location>
        <begin position="173"/>
        <end position="192"/>
    </location>
</feature>
<keyword evidence="5" id="KW-1185">Reference proteome</keyword>
<gene>
    <name evidence="4" type="ORF">GS03_01775</name>
</gene>
<dbReference type="SMART" id="SM00014">
    <property type="entry name" value="acidPPc"/>
    <property type="match status" value="1"/>
</dbReference>
<dbReference type="SUPFAM" id="SSF48317">
    <property type="entry name" value="Acid phosphatase/Vanadium-dependent haloperoxidase"/>
    <property type="match status" value="1"/>
</dbReference>
<dbReference type="EMBL" id="CP038810">
    <property type="protein sequence ID" value="QBZ98270.1"/>
    <property type="molecule type" value="Genomic_DNA"/>
</dbReference>
<sequence>MNLKTKIIFCICCFAFFVSNAQSVSDTIPSQKKDSIQLKFKYKSLIIPAVFIGYGIFGLESGQIKGFNSGISTEVTEDIDKKTSIDDFSQYAPIAAFYGLSPLGVKSKNNFKDKTIIFATSYLLMGLTVNAFKKTASVERPDGSSLNSFPSGHTATAFLGAELMMQEYKNESVWYGISGYIVAAGTGAFRMYNNRHWLTDVAAGAGIGILSAKAGYWLYPITSKWFTKKNSTNTKTAMIPFYNGKTTGFAFVKTF</sequence>
<name>A0A4P7PV82_9FLAO</name>
<dbReference type="KEGG" id="fsn:GS03_01775"/>
<keyword evidence="1" id="KW-0472">Membrane</keyword>
<dbReference type="AlphaFoldDB" id="A0A4P7PV82"/>
<keyword evidence="2" id="KW-0732">Signal</keyword>
<feature type="transmembrane region" description="Helical" evidence="1">
    <location>
        <begin position="45"/>
        <end position="62"/>
    </location>
</feature>
<dbReference type="Proteomes" id="UP000296862">
    <property type="component" value="Chromosome"/>
</dbReference>
<feature type="domain" description="Phosphatidic acid phosphatase type 2/haloperoxidase" evidence="3">
    <location>
        <begin position="111"/>
        <end position="216"/>
    </location>
</feature>
<evidence type="ECO:0000313" key="4">
    <source>
        <dbReference type="EMBL" id="QBZ98270.1"/>
    </source>
</evidence>
<dbReference type="OrthoDB" id="9773582at2"/>
<accession>A0A4P7PV82</accession>
<proteinExistence type="predicted"/>
<evidence type="ECO:0000259" key="3">
    <source>
        <dbReference type="SMART" id="SM00014"/>
    </source>
</evidence>
<evidence type="ECO:0000256" key="1">
    <source>
        <dbReference type="SAM" id="Phobius"/>
    </source>
</evidence>
<dbReference type="InterPro" id="IPR036938">
    <property type="entry name" value="PAP2/HPO_sf"/>
</dbReference>
<protein>
    <recommendedName>
        <fullName evidence="3">Phosphatidic acid phosphatase type 2/haloperoxidase domain-containing protein</fullName>
    </recommendedName>
</protein>
<keyword evidence="1" id="KW-0812">Transmembrane</keyword>
<dbReference type="InterPro" id="IPR000326">
    <property type="entry name" value="PAP2/HPO"/>
</dbReference>
<organism evidence="4 5">
    <name type="scientific">Flavobacterium sangjuense</name>
    <dbReference type="NCBI Taxonomy" id="2518177"/>
    <lineage>
        <taxon>Bacteria</taxon>
        <taxon>Pseudomonadati</taxon>
        <taxon>Bacteroidota</taxon>
        <taxon>Flavobacteriia</taxon>
        <taxon>Flavobacteriales</taxon>
        <taxon>Flavobacteriaceae</taxon>
        <taxon>Flavobacterium</taxon>
    </lineage>
</organism>
<feature type="transmembrane region" description="Helical" evidence="1">
    <location>
        <begin position="198"/>
        <end position="219"/>
    </location>
</feature>
<keyword evidence="1" id="KW-1133">Transmembrane helix</keyword>
<feature type="chain" id="PRO_5020969168" description="Phosphatidic acid phosphatase type 2/haloperoxidase domain-containing protein" evidence="2">
    <location>
        <begin position="22"/>
        <end position="255"/>
    </location>
</feature>
<dbReference type="Gene3D" id="1.20.144.10">
    <property type="entry name" value="Phosphatidic acid phosphatase type 2/haloperoxidase"/>
    <property type="match status" value="1"/>
</dbReference>
<dbReference type="RefSeq" id="WP_136152176.1">
    <property type="nucleotide sequence ID" value="NZ_CP038810.1"/>
</dbReference>